<dbReference type="GO" id="GO:0005829">
    <property type="term" value="C:cytosol"/>
    <property type="evidence" value="ECO:0007669"/>
    <property type="project" value="TreeGrafter"/>
</dbReference>
<organism evidence="11 12">
    <name type="scientific">Ostreobium quekettii</name>
    <dbReference type="NCBI Taxonomy" id="121088"/>
    <lineage>
        <taxon>Eukaryota</taxon>
        <taxon>Viridiplantae</taxon>
        <taxon>Chlorophyta</taxon>
        <taxon>core chlorophytes</taxon>
        <taxon>Ulvophyceae</taxon>
        <taxon>TCBD clade</taxon>
        <taxon>Bryopsidales</taxon>
        <taxon>Ostreobineae</taxon>
        <taxon>Ostreobiaceae</taxon>
        <taxon>Ostreobium</taxon>
    </lineage>
</organism>
<keyword evidence="5" id="KW-0456">Lyase</keyword>
<comment type="cofactor">
    <cofactor evidence="1">
        <name>Mg(2+)</name>
        <dbReference type="ChEBI" id="CHEBI:18420"/>
    </cofactor>
</comment>
<name>A0A8S1J7P1_9CHLO</name>
<proteinExistence type="inferred from homology"/>
<evidence type="ECO:0000256" key="4">
    <source>
        <dbReference type="ARBA" id="ARBA00022842"/>
    </source>
</evidence>
<gene>
    <name evidence="11" type="ORF">OSTQU699_LOCUS8566</name>
</gene>
<dbReference type="HAMAP" id="MF_00595">
    <property type="entry name" value="PEPcase_type1"/>
    <property type="match status" value="1"/>
</dbReference>
<keyword evidence="4" id="KW-0460">Magnesium</keyword>
<dbReference type="EMBL" id="CAJHUC010002117">
    <property type="protein sequence ID" value="CAD7703209.1"/>
    <property type="molecule type" value="Genomic_DNA"/>
</dbReference>
<accession>A0A8S1J7P1</accession>
<keyword evidence="12" id="KW-1185">Reference proteome</keyword>
<dbReference type="Pfam" id="PF00311">
    <property type="entry name" value="PEPcase"/>
    <property type="match status" value="2"/>
</dbReference>
<dbReference type="InterPro" id="IPR022805">
    <property type="entry name" value="PEP_COase_bac/pln-type"/>
</dbReference>
<dbReference type="PRINTS" id="PR00150">
    <property type="entry name" value="PEPCARBXLASE"/>
</dbReference>
<evidence type="ECO:0000256" key="6">
    <source>
        <dbReference type="ARBA" id="ARBA00023300"/>
    </source>
</evidence>
<dbReference type="PROSITE" id="PS00393">
    <property type="entry name" value="PEPCASE_2"/>
    <property type="match status" value="1"/>
</dbReference>
<evidence type="ECO:0000256" key="8">
    <source>
        <dbReference type="PROSITE-ProRule" id="PRU10111"/>
    </source>
</evidence>
<dbReference type="SUPFAM" id="SSF51621">
    <property type="entry name" value="Phosphoenolpyruvate/pyruvate domain"/>
    <property type="match status" value="1"/>
</dbReference>
<evidence type="ECO:0000313" key="11">
    <source>
        <dbReference type="EMBL" id="CAD7703209.1"/>
    </source>
</evidence>
<reference evidence="11" key="1">
    <citation type="submission" date="2020-12" db="EMBL/GenBank/DDBJ databases">
        <authorList>
            <person name="Iha C."/>
        </authorList>
    </citation>
    <scope>NUCLEOTIDE SEQUENCE</scope>
</reference>
<dbReference type="InterPro" id="IPR033129">
    <property type="entry name" value="PEPCASE_His_AS"/>
</dbReference>
<dbReference type="OrthoDB" id="1365747at2759"/>
<dbReference type="GO" id="GO:0006099">
    <property type="term" value="P:tricarboxylic acid cycle"/>
    <property type="evidence" value="ECO:0007669"/>
    <property type="project" value="InterPro"/>
</dbReference>
<dbReference type="AlphaFoldDB" id="A0A8S1J7P1"/>
<dbReference type="PROSITE" id="PS00781">
    <property type="entry name" value="PEPCASE_1"/>
    <property type="match status" value="1"/>
</dbReference>
<evidence type="ECO:0000256" key="7">
    <source>
        <dbReference type="ARBA" id="ARBA00048995"/>
    </source>
</evidence>
<dbReference type="InterPro" id="IPR021135">
    <property type="entry name" value="PEP_COase"/>
</dbReference>
<dbReference type="InterPro" id="IPR018129">
    <property type="entry name" value="PEP_COase_Lys_AS"/>
</dbReference>
<evidence type="ECO:0000256" key="10">
    <source>
        <dbReference type="SAM" id="MobiDB-lite"/>
    </source>
</evidence>
<evidence type="ECO:0000256" key="1">
    <source>
        <dbReference type="ARBA" id="ARBA00001946"/>
    </source>
</evidence>
<comment type="catalytic activity">
    <reaction evidence="7">
        <text>oxaloacetate + phosphate = phosphoenolpyruvate + hydrogencarbonate</text>
        <dbReference type="Rhea" id="RHEA:28370"/>
        <dbReference type="ChEBI" id="CHEBI:16452"/>
        <dbReference type="ChEBI" id="CHEBI:17544"/>
        <dbReference type="ChEBI" id="CHEBI:43474"/>
        <dbReference type="ChEBI" id="CHEBI:58702"/>
        <dbReference type="EC" id="4.1.1.31"/>
    </reaction>
</comment>
<evidence type="ECO:0000256" key="2">
    <source>
        <dbReference type="ARBA" id="ARBA00008346"/>
    </source>
</evidence>
<dbReference type="GO" id="GO:0015977">
    <property type="term" value="P:carbon fixation"/>
    <property type="evidence" value="ECO:0007669"/>
    <property type="project" value="UniProtKB-KW"/>
</dbReference>
<feature type="region of interest" description="Disordered" evidence="10">
    <location>
        <begin position="417"/>
        <end position="459"/>
    </location>
</feature>
<evidence type="ECO:0000313" key="12">
    <source>
        <dbReference type="Proteomes" id="UP000708148"/>
    </source>
</evidence>
<dbReference type="PANTHER" id="PTHR30523">
    <property type="entry name" value="PHOSPHOENOLPYRUVATE CARBOXYLASE"/>
    <property type="match status" value="1"/>
</dbReference>
<keyword evidence="6" id="KW-0120">Carbon dioxide fixation</keyword>
<dbReference type="Proteomes" id="UP000708148">
    <property type="component" value="Unassembled WGS sequence"/>
</dbReference>
<feature type="active site" evidence="8">
    <location>
        <position position="165"/>
    </location>
</feature>
<dbReference type="GO" id="GO:0008964">
    <property type="term" value="F:phosphoenolpyruvate carboxylase activity"/>
    <property type="evidence" value="ECO:0007669"/>
    <property type="project" value="UniProtKB-EC"/>
</dbReference>
<comment type="caution">
    <text evidence="11">The sequence shown here is derived from an EMBL/GenBank/DDBJ whole genome shotgun (WGS) entry which is preliminary data.</text>
</comment>
<evidence type="ECO:0000256" key="5">
    <source>
        <dbReference type="ARBA" id="ARBA00023239"/>
    </source>
</evidence>
<dbReference type="InterPro" id="IPR015813">
    <property type="entry name" value="Pyrv/PenolPyrv_kinase-like_dom"/>
</dbReference>
<dbReference type="PANTHER" id="PTHR30523:SF6">
    <property type="entry name" value="PHOSPHOENOLPYRUVATE CARBOXYLASE"/>
    <property type="match status" value="1"/>
</dbReference>
<evidence type="ECO:0000256" key="9">
    <source>
        <dbReference type="PROSITE-ProRule" id="PRU10112"/>
    </source>
</evidence>
<dbReference type="Gene3D" id="1.20.1440.90">
    <property type="entry name" value="Phosphoenolpyruvate/pyruvate domain"/>
    <property type="match status" value="1"/>
</dbReference>
<feature type="compositionally biased region" description="Polar residues" evidence="10">
    <location>
        <begin position="417"/>
        <end position="432"/>
    </location>
</feature>
<evidence type="ECO:0000256" key="3">
    <source>
        <dbReference type="ARBA" id="ARBA00012305"/>
    </source>
</evidence>
<protein>
    <recommendedName>
        <fullName evidence="3">phosphoenolpyruvate carboxylase</fullName>
        <ecNumber evidence="3">4.1.1.31</ecNumber>
    </recommendedName>
</protein>
<dbReference type="EC" id="4.1.1.31" evidence="3"/>
<sequence>MADSTDDFHYAEVRAVRPAPEDYPLASLDDDCKLIGSLLDDCLRLEIGEEHFLKVERLRSLAGCASQLFQKGDTDASQFLSKRLVDELFHLPLDQALPLTRACGHYLGLSGVAELHHRVRRSRQGAVSGKSADEVLGALLQEGVDPQQLFDAVSSQSLEIVLTAHPTQVVRRTLQYKHTKIAALLQQNDRSDLTPNEKETVVNELAQEVSAVWQTEELRRKKPTPLDEARGGLNILEQSLWAAVPAFVARVSAALKKYTGRDLPLEAQILKFGSWMGGDRDGNPSVTAEVTRNAVCLARWIAADLYLREIDALRLELSMTKCSSELWNLVKVTINEDNAIAGYGDPGALHSYVSYDVGGFAAQECTMLTGTGVGPQSFEAAMTGVLPRAPFPSMPPILRAVASENQLLHSESSLSIDGQLTPTQGVEQQSQCPSRRESSGSEPEASGAAKKKLDKKSSQKLTVDKMLHPVGGHAGCHPYRIILGSVRQKLQNTKKHMEDVLSGQKPDDDEGGWYDNPEELAHPLKACYRSLWETGAGIIADGRLLDIIRRVYCFGTTLMKLDVRQESTRHTAALDEITNYLGYGSYSQWDEDKRLDFLTKELLGNRPLISPNISVSDEVKEVIDTFRVVAEHGTSSLGAYVISMASAASDVLAVELLQREARLLIASENFKQPDHSNSLRVVPLFETLSDLDGAGAVMDRLLSNEWYRKHLREVHADQQEVMLGYSDSGKDAGRLAANWALYKCQETLVETLKKQGVKLTLFHGRGGSIGRGGGPMYLAIQSQPPGSVSGRLRITEQGEMVQAKFGIPAVAQNQLEICTTAVLLATLTPPRPPRLEEWRKFMDVMSEEACKTYREVIGGPRFVEYFRHATPESEFVNLNIASRPTRRRSGGGIETLRAIPWIFAWTQTRLILPSWLGIGEAIEKGIDEGKLEMLKEMYEEWPFFQSFVDLVEMILAKADMRIAALYDDVLVDDPEEKEIGSDLRARYAKTVEVVLQLTGHTRLCENNPTLRRLIEMRNPYIDPINILQVVILRTLRGDPMHARLREALLITINGIAAGMRNTG</sequence>
<comment type="similarity">
    <text evidence="2">Belongs to the PEPCase type 1 family.</text>
</comment>
<feature type="active site" evidence="9">
    <location>
        <position position="730"/>
    </location>
</feature>